<dbReference type="InterPro" id="IPR023213">
    <property type="entry name" value="CAT-like_dom_sf"/>
</dbReference>
<feature type="compositionally biased region" description="Low complexity" evidence="4">
    <location>
        <begin position="90"/>
        <end position="100"/>
    </location>
</feature>
<dbReference type="GO" id="GO:0005737">
    <property type="term" value="C:cytoplasm"/>
    <property type="evidence" value="ECO:0007669"/>
    <property type="project" value="TreeGrafter"/>
</dbReference>
<dbReference type="PROSITE" id="PS50075">
    <property type="entry name" value="CARRIER"/>
    <property type="match status" value="2"/>
</dbReference>
<dbReference type="GO" id="GO:0031177">
    <property type="term" value="F:phosphopantetheine binding"/>
    <property type="evidence" value="ECO:0007669"/>
    <property type="project" value="InterPro"/>
</dbReference>
<dbReference type="InterPro" id="IPR020806">
    <property type="entry name" value="PKS_PP-bd"/>
</dbReference>
<feature type="domain" description="Carrier" evidence="5">
    <location>
        <begin position="560"/>
        <end position="635"/>
    </location>
</feature>
<dbReference type="RefSeq" id="WP_050373135.1">
    <property type="nucleotide sequence ID" value="NZ_KQ257829.1"/>
</dbReference>
<reference evidence="7" key="1">
    <citation type="submission" date="2014-07" db="EMBL/GenBank/DDBJ databases">
        <title>Genome sequencing of plant-pathogenic Streptomyces species.</title>
        <authorList>
            <person name="Harrison J."/>
            <person name="Sapp M."/>
            <person name="Thwaites R."/>
            <person name="Studholme D.J."/>
        </authorList>
    </citation>
    <scope>NUCLEOTIDE SEQUENCE [LARGE SCALE GENOMIC DNA]</scope>
    <source>
        <strain evidence="7">NCPPB 4445</strain>
    </source>
</reference>
<protein>
    <recommendedName>
        <fullName evidence="5">Carrier domain-containing protein</fullName>
    </recommendedName>
</protein>
<dbReference type="SUPFAM" id="SSF52777">
    <property type="entry name" value="CoA-dependent acyltransferases"/>
    <property type="match status" value="2"/>
</dbReference>
<dbReference type="InterPro" id="IPR006162">
    <property type="entry name" value="Ppantetheine_attach_site"/>
</dbReference>
<organism evidence="6 7">
    <name type="scientific">Streptomyces acidiscabies</name>
    <dbReference type="NCBI Taxonomy" id="42234"/>
    <lineage>
        <taxon>Bacteria</taxon>
        <taxon>Bacillati</taxon>
        <taxon>Actinomycetota</taxon>
        <taxon>Actinomycetes</taxon>
        <taxon>Kitasatosporales</taxon>
        <taxon>Streptomycetaceae</taxon>
        <taxon>Streptomyces</taxon>
    </lineage>
</organism>
<evidence type="ECO:0000259" key="5">
    <source>
        <dbReference type="PROSITE" id="PS50075"/>
    </source>
</evidence>
<evidence type="ECO:0000256" key="3">
    <source>
        <dbReference type="ARBA" id="ARBA00022553"/>
    </source>
</evidence>
<dbReference type="GO" id="GO:0044550">
    <property type="term" value="P:secondary metabolite biosynthetic process"/>
    <property type="evidence" value="ECO:0007669"/>
    <property type="project" value="TreeGrafter"/>
</dbReference>
<comment type="cofactor">
    <cofactor evidence="1">
        <name>pantetheine 4'-phosphate</name>
        <dbReference type="ChEBI" id="CHEBI:47942"/>
    </cofactor>
</comment>
<dbReference type="GO" id="GO:0016874">
    <property type="term" value="F:ligase activity"/>
    <property type="evidence" value="ECO:0007669"/>
    <property type="project" value="UniProtKB-KW"/>
</dbReference>
<gene>
    <name evidence="6" type="ORF">IQ63_28300</name>
</gene>
<dbReference type="Gene3D" id="1.10.1200.10">
    <property type="entry name" value="ACP-like"/>
    <property type="match status" value="2"/>
</dbReference>
<dbReference type="Pfam" id="PF00668">
    <property type="entry name" value="Condensation"/>
    <property type="match status" value="1"/>
</dbReference>
<sequence>MSIDEAIGATRALTPVEGELIKVWQELLGVDDLGPDEDFFSRGGHSLLAIRSMIRLKERLGVDVPYPVIAAHPTPGELAAWIDEHRADAGHSPAAPAGPSRWDRGRPAPLSPAQEQIWILQQLHPDSSSYHFQARLDFDGDLAVDALGAALNAVMQRHEVFRTSVRLDADGTPVQLVHPYEPYDLPVTDLSGLEGAARQDALDTLTAEILAARFDLERPPLVRWHLIRLGATEHVLMVVEHHLIHDGWSFNVFLGELAENYRRVAARRAPRTEAGGIDFVDLAVWQRERLDSGDRERQLAYWSERFATPPAPLDLPLDRPRPQVPSFRGRALRIPLDAELGAGLRSFAREQGVSLYLTLFSGWLAELNRLTGQRDLCVGSSLANRVLPETQQMIGMLVNNLPMRVDVDPGRPITDVLRAARRTVVEAQAHPDVPFHQILAASHRRRDVSRNAFFQVSFGFHDAPLPSLAMPGVRMAVTEGISNGSAKFDMNIIVVPRLEQGLGAGHDEHGESITLIWEYATDLFDEATVERLAASYQDTLRWIVQHPDTPLEEFAMTAPALPENIEDVIAEIWSDLLGQPVAGPDADFLELGGHSMLAIRTAARLGERLGVHVAALEVLRHPTLGELAAHIQRSGADAEATR</sequence>
<evidence type="ECO:0000313" key="7">
    <source>
        <dbReference type="Proteomes" id="UP000037151"/>
    </source>
</evidence>
<dbReference type="GO" id="GO:0043041">
    <property type="term" value="P:amino acid activation for nonribosomal peptide biosynthetic process"/>
    <property type="evidence" value="ECO:0007669"/>
    <property type="project" value="TreeGrafter"/>
</dbReference>
<evidence type="ECO:0000256" key="1">
    <source>
        <dbReference type="ARBA" id="ARBA00001957"/>
    </source>
</evidence>
<dbReference type="Gene3D" id="3.30.559.10">
    <property type="entry name" value="Chloramphenicol acetyltransferase-like domain"/>
    <property type="match status" value="1"/>
</dbReference>
<keyword evidence="3" id="KW-0597">Phosphoprotein</keyword>
<feature type="domain" description="Carrier" evidence="5">
    <location>
        <begin position="11"/>
        <end position="86"/>
    </location>
</feature>
<dbReference type="EMBL" id="JPPY01000165">
    <property type="protein sequence ID" value="KND30542.1"/>
    <property type="molecule type" value="Genomic_DNA"/>
</dbReference>
<dbReference type="CDD" id="cd19531">
    <property type="entry name" value="LCL_NRPS-like"/>
    <property type="match status" value="1"/>
</dbReference>
<evidence type="ECO:0000313" key="6">
    <source>
        <dbReference type="EMBL" id="KND30542.1"/>
    </source>
</evidence>
<dbReference type="InterPro" id="IPR009081">
    <property type="entry name" value="PP-bd_ACP"/>
</dbReference>
<dbReference type="PROSITE" id="PS00012">
    <property type="entry name" value="PHOSPHOPANTETHEINE"/>
    <property type="match status" value="1"/>
</dbReference>
<dbReference type="OrthoDB" id="2472181at2"/>
<dbReference type="PATRIC" id="fig|42234.21.peg.5838"/>
<dbReference type="Pfam" id="PF00550">
    <property type="entry name" value="PP-binding"/>
    <property type="match status" value="2"/>
</dbReference>
<dbReference type="GO" id="GO:0017000">
    <property type="term" value="P:antibiotic biosynthetic process"/>
    <property type="evidence" value="ECO:0007669"/>
    <property type="project" value="UniProtKB-ARBA"/>
</dbReference>
<comment type="caution">
    <text evidence="6">The sequence shown here is derived from an EMBL/GenBank/DDBJ whole genome shotgun (WGS) entry which is preliminary data.</text>
</comment>
<accession>A0A0L0JXM4</accession>
<dbReference type="PANTHER" id="PTHR45527">
    <property type="entry name" value="NONRIBOSOMAL PEPTIDE SYNTHETASE"/>
    <property type="match status" value="1"/>
</dbReference>
<dbReference type="PANTHER" id="PTHR45527:SF1">
    <property type="entry name" value="FATTY ACID SYNTHASE"/>
    <property type="match status" value="1"/>
</dbReference>
<dbReference type="Gene3D" id="3.30.559.30">
    <property type="entry name" value="Nonribosomal peptide synthetase, condensation domain"/>
    <property type="match status" value="1"/>
</dbReference>
<name>A0A0L0JXM4_9ACTN</name>
<feature type="region of interest" description="Disordered" evidence="4">
    <location>
        <begin position="88"/>
        <end position="109"/>
    </location>
</feature>
<proteinExistence type="predicted"/>
<dbReference type="AlphaFoldDB" id="A0A0L0JXM4"/>
<dbReference type="InterPro" id="IPR036736">
    <property type="entry name" value="ACP-like_sf"/>
</dbReference>
<evidence type="ECO:0000256" key="2">
    <source>
        <dbReference type="ARBA" id="ARBA00022450"/>
    </source>
</evidence>
<dbReference type="SMART" id="SM00823">
    <property type="entry name" value="PKS_PP"/>
    <property type="match status" value="2"/>
</dbReference>
<keyword evidence="2" id="KW-0596">Phosphopantetheine</keyword>
<dbReference type="InterPro" id="IPR001242">
    <property type="entry name" value="Condensation_dom"/>
</dbReference>
<dbReference type="Proteomes" id="UP000037151">
    <property type="component" value="Unassembled WGS sequence"/>
</dbReference>
<dbReference type="GO" id="GO:0008610">
    <property type="term" value="P:lipid biosynthetic process"/>
    <property type="evidence" value="ECO:0007669"/>
    <property type="project" value="UniProtKB-ARBA"/>
</dbReference>
<evidence type="ECO:0000256" key="4">
    <source>
        <dbReference type="SAM" id="MobiDB-lite"/>
    </source>
</evidence>
<dbReference type="SUPFAM" id="SSF47336">
    <property type="entry name" value="ACP-like"/>
    <property type="match status" value="2"/>
</dbReference>